<reference evidence="2" key="1">
    <citation type="submission" date="2023-04" db="EMBL/GenBank/DDBJ databases">
        <title>Phytophthora lilii NBRC 32176.</title>
        <authorList>
            <person name="Ichikawa N."/>
            <person name="Sato H."/>
            <person name="Tonouchi N."/>
        </authorList>
    </citation>
    <scope>NUCLEOTIDE SEQUENCE</scope>
    <source>
        <strain evidence="2">NBRC 32176</strain>
    </source>
</reference>
<dbReference type="EMBL" id="BSXW01001617">
    <property type="protein sequence ID" value="GMF38025.1"/>
    <property type="molecule type" value="Genomic_DNA"/>
</dbReference>
<proteinExistence type="predicted"/>
<dbReference type="OrthoDB" id="129469at2759"/>
<feature type="region of interest" description="Disordered" evidence="1">
    <location>
        <begin position="1"/>
        <end position="82"/>
    </location>
</feature>
<name>A0A9W6XGI5_9STRA</name>
<gene>
    <name evidence="2" type="ORF">Plil01_001594900</name>
</gene>
<organism evidence="2 3">
    <name type="scientific">Phytophthora lilii</name>
    <dbReference type="NCBI Taxonomy" id="2077276"/>
    <lineage>
        <taxon>Eukaryota</taxon>
        <taxon>Sar</taxon>
        <taxon>Stramenopiles</taxon>
        <taxon>Oomycota</taxon>
        <taxon>Peronosporomycetes</taxon>
        <taxon>Peronosporales</taxon>
        <taxon>Peronosporaceae</taxon>
        <taxon>Phytophthora</taxon>
    </lineage>
</organism>
<accession>A0A9W6XGI5</accession>
<keyword evidence="3" id="KW-1185">Reference proteome</keyword>
<protein>
    <submittedName>
        <fullName evidence="2">Unnamed protein product</fullName>
    </submittedName>
</protein>
<dbReference type="Proteomes" id="UP001165083">
    <property type="component" value="Unassembled WGS sequence"/>
</dbReference>
<feature type="compositionally biased region" description="Basic and acidic residues" evidence="1">
    <location>
        <begin position="64"/>
        <end position="82"/>
    </location>
</feature>
<sequence length="101" mass="11006">MGRRPTPHSANETTDPSKVPLPKTPTKTAEGSRGRKAPTAVFSATGERSPYFQDSHMVTPKSVNRTEDVRTTADNSGDKAHKQELGTRFPTTFPAQQRLVG</sequence>
<dbReference type="AlphaFoldDB" id="A0A9W6XGI5"/>
<evidence type="ECO:0000256" key="1">
    <source>
        <dbReference type="SAM" id="MobiDB-lite"/>
    </source>
</evidence>
<evidence type="ECO:0000313" key="2">
    <source>
        <dbReference type="EMBL" id="GMF38025.1"/>
    </source>
</evidence>
<evidence type="ECO:0000313" key="3">
    <source>
        <dbReference type="Proteomes" id="UP001165083"/>
    </source>
</evidence>
<comment type="caution">
    <text evidence="2">The sequence shown here is derived from an EMBL/GenBank/DDBJ whole genome shotgun (WGS) entry which is preliminary data.</text>
</comment>